<evidence type="ECO:0000256" key="1">
    <source>
        <dbReference type="ARBA" id="ARBA00023125"/>
    </source>
</evidence>
<sequence>MTRVLIVEDDPTTAAMMVGVVRRQQWEAQHCADLHSGWQVLCSEPVDLLLLDLQLPDGEGTDLLRKLRRSLAPALPDPKTPVLVISSRAQLQTRLAALDLGADGYVIKPVHLEEVAAVMRALLRRRSTLQAGQIRHQDLVVDPNSRFVQQKGVPVELTEQEFTVLLALLEDRPKALSRAEIQARTGNRVGDGGAVEVHVHHLRKKLGDGVIQTVRGIGYCIGPEPAQT</sequence>
<evidence type="ECO:0000256" key="2">
    <source>
        <dbReference type="PROSITE-ProRule" id="PRU00169"/>
    </source>
</evidence>
<dbReference type="Proteomes" id="UP000806285">
    <property type="component" value="Unassembled WGS sequence"/>
</dbReference>
<dbReference type="SUPFAM" id="SSF52172">
    <property type="entry name" value="CheY-like"/>
    <property type="match status" value="1"/>
</dbReference>
<dbReference type="InterPro" id="IPR011006">
    <property type="entry name" value="CheY-like_superfamily"/>
</dbReference>
<dbReference type="PANTHER" id="PTHR48111:SF36">
    <property type="entry name" value="TRANSCRIPTIONAL REGULATORY PROTEIN CUTR"/>
    <property type="match status" value="1"/>
</dbReference>
<evidence type="ECO:0000259" key="4">
    <source>
        <dbReference type="PROSITE" id="PS50110"/>
    </source>
</evidence>
<dbReference type="InterPro" id="IPR039420">
    <property type="entry name" value="WalR-like"/>
</dbReference>
<dbReference type="CDD" id="cd00383">
    <property type="entry name" value="trans_reg_C"/>
    <property type="match status" value="1"/>
</dbReference>
<protein>
    <submittedName>
        <fullName evidence="6">Response regulator transcription factor</fullName>
    </submittedName>
</protein>
<keyword evidence="1 3" id="KW-0238">DNA-binding</keyword>
<dbReference type="Gene3D" id="1.10.10.10">
    <property type="entry name" value="Winged helix-like DNA-binding domain superfamily/Winged helix DNA-binding domain"/>
    <property type="match status" value="1"/>
</dbReference>
<keyword evidence="7" id="KW-1185">Reference proteome</keyword>
<dbReference type="InterPro" id="IPR001867">
    <property type="entry name" value="OmpR/PhoB-type_DNA-bd"/>
</dbReference>
<dbReference type="EMBL" id="JADDIV010000005">
    <property type="protein sequence ID" value="MBE7369616.1"/>
    <property type="molecule type" value="Genomic_DNA"/>
</dbReference>
<evidence type="ECO:0000259" key="5">
    <source>
        <dbReference type="PROSITE" id="PS51755"/>
    </source>
</evidence>
<dbReference type="SMART" id="SM00448">
    <property type="entry name" value="REC"/>
    <property type="match status" value="1"/>
</dbReference>
<dbReference type="PROSITE" id="PS51755">
    <property type="entry name" value="OMPR_PHOB"/>
    <property type="match status" value="1"/>
</dbReference>
<dbReference type="Pfam" id="PF00072">
    <property type="entry name" value="Response_reg"/>
    <property type="match status" value="1"/>
</dbReference>
<name>A0ABR9S827_9BURK</name>
<organism evidence="6 7">
    <name type="scientific">Ramlibacter pallidus</name>
    <dbReference type="NCBI Taxonomy" id="2780087"/>
    <lineage>
        <taxon>Bacteria</taxon>
        <taxon>Pseudomonadati</taxon>
        <taxon>Pseudomonadota</taxon>
        <taxon>Betaproteobacteria</taxon>
        <taxon>Burkholderiales</taxon>
        <taxon>Comamonadaceae</taxon>
        <taxon>Ramlibacter</taxon>
    </lineage>
</organism>
<dbReference type="InterPro" id="IPR036388">
    <property type="entry name" value="WH-like_DNA-bd_sf"/>
</dbReference>
<comment type="caution">
    <text evidence="6">The sequence shown here is derived from an EMBL/GenBank/DDBJ whole genome shotgun (WGS) entry which is preliminary data.</text>
</comment>
<dbReference type="PROSITE" id="PS50110">
    <property type="entry name" value="RESPONSE_REGULATORY"/>
    <property type="match status" value="1"/>
</dbReference>
<feature type="domain" description="Response regulatory" evidence="4">
    <location>
        <begin position="3"/>
        <end position="123"/>
    </location>
</feature>
<accession>A0ABR9S827</accession>
<evidence type="ECO:0000256" key="3">
    <source>
        <dbReference type="PROSITE-ProRule" id="PRU01091"/>
    </source>
</evidence>
<gene>
    <name evidence="6" type="ORF">IM787_18780</name>
</gene>
<dbReference type="SMART" id="SM00862">
    <property type="entry name" value="Trans_reg_C"/>
    <property type="match status" value="1"/>
</dbReference>
<evidence type="ECO:0000313" key="6">
    <source>
        <dbReference type="EMBL" id="MBE7369616.1"/>
    </source>
</evidence>
<feature type="DNA-binding region" description="OmpR/PhoB-type" evidence="3">
    <location>
        <begin position="131"/>
        <end position="223"/>
    </location>
</feature>
<feature type="domain" description="OmpR/PhoB-type" evidence="5">
    <location>
        <begin position="131"/>
        <end position="223"/>
    </location>
</feature>
<dbReference type="InterPro" id="IPR001789">
    <property type="entry name" value="Sig_transdc_resp-reg_receiver"/>
</dbReference>
<evidence type="ECO:0000313" key="7">
    <source>
        <dbReference type="Proteomes" id="UP000806285"/>
    </source>
</evidence>
<feature type="modified residue" description="4-aspartylphosphate" evidence="2">
    <location>
        <position position="52"/>
    </location>
</feature>
<dbReference type="Pfam" id="PF00486">
    <property type="entry name" value="Trans_reg_C"/>
    <property type="match status" value="1"/>
</dbReference>
<dbReference type="PANTHER" id="PTHR48111">
    <property type="entry name" value="REGULATOR OF RPOS"/>
    <property type="match status" value="1"/>
</dbReference>
<proteinExistence type="predicted"/>
<dbReference type="Gene3D" id="3.40.50.2300">
    <property type="match status" value="1"/>
</dbReference>
<reference evidence="6 7" key="1">
    <citation type="submission" date="2020-10" db="EMBL/GenBank/DDBJ databases">
        <title>Ramlibacter sp. HM2 16S ribosomal RNA gene Genome sequencing and assembly.</title>
        <authorList>
            <person name="Kang M."/>
        </authorList>
    </citation>
    <scope>NUCLEOTIDE SEQUENCE [LARGE SCALE GENOMIC DNA]</scope>
    <source>
        <strain evidence="6 7">HM2</strain>
    </source>
</reference>
<keyword evidence="2" id="KW-0597">Phosphoprotein</keyword>
<dbReference type="RefSeq" id="WP_193678231.1">
    <property type="nucleotide sequence ID" value="NZ_JADDIV010000005.1"/>
</dbReference>